<evidence type="ECO:0000256" key="1">
    <source>
        <dbReference type="ARBA" id="ARBA00004395"/>
    </source>
</evidence>
<evidence type="ECO:0000256" key="4">
    <source>
        <dbReference type="ARBA" id="ARBA00022448"/>
    </source>
</evidence>
<reference evidence="13" key="1">
    <citation type="submission" date="2011-08" db="EMBL/GenBank/DDBJ databases">
        <authorList>
            <person name="Rombauts S."/>
        </authorList>
    </citation>
    <scope>NUCLEOTIDE SEQUENCE</scope>
    <source>
        <strain evidence="13">London</strain>
    </source>
</reference>
<dbReference type="OrthoDB" id="296793at2759"/>
<evidence type="ECO:0000256" key="7">
    <source>
        <dbReference type="ARBA" id="ARBA00023136"/>
    </source>
</evidence>
<comment type="similarity">
    <text evidence="2">Belongs to the COG3 family.</text>
</comment>
<evidence type="ECO:0000313" key="13">
    <source>
        <dbReference type="Proteomes" id="UP000015104"/>
    </source>
</evidence>
<dbReference type="EnsemblMetazoa" id="tetur23g01590.1">
    <property type="protein sequence ID" value="tetur23g01590.1"/>
    <property type="gene ID" value="tetur23g01590"/>
</dbReference>
<dbReference type="HOGENOM" id="CLU_011639_1_1_1"/>
<keyword evidence="13" id="KW-1185">Reference proteome</keyword>
<accession>T1KVR5</accession>
<evidence type="ECO:0000313" key="12">
    <source>
        <dbReference type="EnsemblMetazoa" id="tetur23g01590.1"/>
    </source>
</evidence>
<evidence type="ECO:0000256" key="6">
    <source>
        <dbReference type="ARBA" id="ARBA00023034"/>
    </source>
</evidence>
<dbReference type="Pfam" id="PF20671">
    <property type="entry name" value="COG3_C"/>
    <property type="match status" value="1"/>
</dbReference>
<evidence type="ECO:0000256" key="2">
    <source>
        <dbReference type="ARBA" id="ARBA00009936"/>
    </source>
</evidence>
<dbReference type="GO" id="GO:0017119">
    <property type="term" value="C:Golgi transport complex"/>
    <property type="evidence" value="ECO:0007669"/>
    <property type="project" value="TreeGrafter"/>
</dbReference>
<evidence type="ECO:0000256" key="5">
    <source>
        <dbReference type="ARBA" id="ARBA00022927"/>
    </source>
</evidence>
<organism evidence="12 13">
    <name type="scientific">Tetranychus urticae</name>
    <name type="common">Two-spotted spider mite</name>
    <dbReference type="NCBI Taxonomy" id="32264"/>
    <lineage>
        <taxon>Eukaryota</taxon>
        <taxon>Metazoa</taxon>
        <taxon>Ecdysozoa</taxon>
        <taxon>Arthropoda</taxon>
        <taxon>Chelicerata</taxon>
        <taxon>Arachnida</taxon>
        <taxon>Acari</taxon>
        <taxon>Acariformes</taxon>
        <taxon>Trombidiformes</taxon>
        <taxon>Prostigmata</taxon>
        <taxon>Eleutherengona</taxon>
        <taxon>Raphignathae</taxon>
        <taxon>Tetranychoidea</taxon>
        <taxon>Tetranychidae</taxon>
        <taxon>Tetranychus</taxon>
    </lineage>
</organism>
<dbReference type="PANTHER" id="PTHR13302:SF8">
    <property type="entry name" value="CONSERVED OLIGOMERIC GOLGI COMPLEX SUBUNIT 3"/>
    <property type="match status" value="1"/>
</dbReference>
<dbReference type="GO" id="GO:0005801">
    <property type="term" value="C:cis-Golgi network"/>
    <property type="evidence" value="ECO:0007669"/>
    <property type="project" value="InterPro"/>
</dbReference>
<evidence type="ECO:0000259" key="10">
    <source>
        <dbReference type="Pfam" id="PF04136"/>
    </source>
</evidence>
<dbReference type="GO" id="GO:0000139">
    <property type="term" value="C:Golgi membrane"/>
    <property type="evidence" value="ECO:0007669"/>
    <property type="project" value="UniProtKB-SubCell"/>
</dbReference>
<dbReference type="STRING" id="32264.T1KVR5"/>
<sequence length="798" mass="90835">MFELTANVYDLWEAEDSRLCPLSPKQLALLERLEKLTTQESSSPYDIESGGDRKQSNLSEGIIKDDSDSTMIGDAVNNFSTLRDIERWFDSVETTLESEDEIRFKCLQDNLNLCQTLSKQIECLLDNLYYLKKMFDSKASKITSVHSMCENILQQERSLIMAVEAINEKLNYFKELEVMTKKLGSSSVLILNESLMPTLTRLDECINFLACKSNYKESEHFIDQYKILQDTALETIKKYVINSIQNAAKSVMPESGKVLSDNDSVFSLFYGRFQSSCARIKSLVTMIEERAENNPLYQQYLDECHQVYFQVRESLIVPVLTAAIDDTVTSYGRSYCTLSRNTCRMLVHICKDEHQLFYQFFTSPSQFLIDFLETLCVQLYNVLRPIVIHINHLETLSELCCILRSEGTEEFSLIQGNETLSFGRALNSLLQDVQERLVYRTAIYIQTNLIEYVPAPGDLAYPDKLEMMESIAECLSTNSPGPLVRSDSLSSITSTTLSDISLATYNDSSFGRYASRSPADIHGMWYPTVRRTIMCLAKLYRSLDKPAFQGLAQEVVAGCLESLKRAGSEISKNKSPSDGSLFLIKHLLIVREQITPFRIECIVREVEIDFERVKTAAMNLFNNRNFFSLKSSNGLLQFLFEVPGAPQVIDHVLDPQKIVDTEIKSICEKFISSSANNMLLPIKSHLELLRRCIKTPSTNLPTIEEINKVLKELTSHLESTNSSIRKSMSLYLANPDTENILFKPIKNKVLKQLDEFRKTVLSAYDKDKHLLIELPPMDVYEKIFVPSNLHDSVTSSTS</sequence>
<dbReference type="GO" id="GO:0006886">
    <property type="term" value="P:intracellular protein transport"/>
    <property type="evidence" value="ECO:0007669"/>
    <property type="project" value="InterPro"/>
</dbReference>
<feature type="domain" description="Conserved oligomeric Golgi complex subunit 3 C-terminal" evidence="11">
    <location>
        <begin position="267"/>
        <end position="613"/>
    </location>
</feature>
<keyword evidence="6" id="KW-0333">Golgi apparatus</keyword>
<evidence type="ECO:0000256" key="9">
    <source>
        <dbReference type="SAM" id="MobiDB-lite"/>
    </source>
</evidence>
<protein>
    <recommendedName>
        <fullName evidence="3">Conserved oligomeric Golgi complex subunit 3</fullName>
    </recommendedName>
    <alternativeName>
        <fullName evidence="8">Component of oligomeric Golgi complex 3</fullName>
    </alternativeName>
</protein>
<name>T1KVR5_TETUR</name>
<keyword evidence="7" id="KW-0472">Membrane</keyword>
<dbReference type="EMBL" id="CAEY01000613">
    <property type="status" value="NOT_ANNOTATED_CDS"/>
    <property type="molecule type" value="Genomic_DNA"/>
</dbReference>
<reference evidence="12" key="2">
    <citation type="submission" date="2015-06" db="UniProtKB">
        <authorList>
            <consortium name="EnsemblMetazoa"/>
        </authorList>
    </citation>
    <scope>IDENTIFICATION</scope>
</reference>
<feature type="domain" description="Conserved oligomeric Golgi complex subunit 3 N-terminal" evidence="10">
    <location>
        <begin position="105"/>
        <end position="246"/>
    </location>
</feature>
<dbReference type="KEGG" id="tut:107367693"/>
<dbReference type="Proteomes" id="UP000015104">
    <property type="component" value="Unassembled WGS sequence"/>
</dbReference>
<dbReference type="AlphaFoldDB" id="T1KVR5"/>
<evidence type="ECO:0000259" key="11">
    <source>
        <dbReference type="Pfam" id="PF20671"/>
    </source>
</evidence>
<comment type="subcellular location">
    <subcellularLocation>
        <location evidence="1">Golgi apparatus membrane</location>
        <topology evidence="1">Peripheral membrane protein</topology>
    </subcellularLocation>
</comment>
<gene>
    <name evidence="12" type="primary">107367693</name>
</gene>
<dbReference type="GO" id="GO:0006891">
    <property type="term" value="P:intra-Golgi vesicle-mediated transport"/>
    <property type="evidence" value="ECO:0007669"/>
    <property type="project" value="TreeGrafter"/>
</dbReference>
<dbReference type="eggNOG" id="KOG2604">
    <property type="taxonomic scope" value="Eukaryota"/>
</dbReference>
<dbReference type="Pfam" id="PF04136">
    <property type="entry name" value="COG3_N"/>
    <property type="match status" value="1"/>
</dbReference>
<keyword evidence="4" id="KW-0813">Transport</keyword>
<dbReference type="PANTHER" id="PTHR13302">
    <property type="entry name" value="CONSERVED OLIGOMERIC GOLGI COMPLEX COMPONENT 3"/>
    <property type="match status" value="1"/>
</dbReference>
<dbReference type="InterPro" id="IPR048320">
    <property type="entry name" value="COG3_N"/>
</dbReference>
<dbReference type="GO" id="GO:0007030">
    <property type="term" value="P:Golgi organization"/>
    <property type="evidence" value="ECO:0007669"/>
    <property type="project" value="TreeGrafter"/>
</dbReference>
<keyword evidence="5" id="KW-0653">Protein transport</keyword>
<dbReference type="InterPro" id="IPR048685">
    <property type="entry name" value="COG3_C"/>
</dbReference>
<dbReference type="OMA" id="DEFELWG"/>
<evidence type="ECO:0000256" key="8">
    <source>
        <dbReference type="ARBA" id="ARBA00031339"/>
    </source>
</evidence>
<dbReference type="InterPro" id="IPR007265">
    <property type="entry name" value="COG_su3"/>
</dbReference>
<proteinExistence type="inferred from homology"/>
<evidence type="ECO:0000256" key="3">
    <source>
        <dbReference type="ARBA" id="ARBA00020976"/>
    </source>
</evidence>
<feature type="region of interest" description="Disordered" evidence="9">
    <location>
        <begin position="40"/>
        <end position="66"/>
    </location>
</feature>